<evidence type="ECO:0000313" key="5">
    <source>
        <dbReference type="Proteomes" id="UP000291022"/>
    </source>
</evidence>
<evidence type="ECO:0000259" key="3">
    <source>
        <dbReference type="Pfam" id="PF00690"/>
    </source>
</evidence>
<dbReference type="Ensembl" id="ENSUAMT00000019848.1">
    <property type="protein sequence ID" value="ENSUAMP00000017736.1"/>
    <property type="gene ID" value="ENSUAMG00000014075.1"/>
</dbReference>
<evidence type="ECO:0000256" key="1">
    <source>
        <dbReference type="ARBA" id="ARBA00022842"/>
    </source>
</evidence>
<dbReference type="InterPro" id="IPR023298">
    <property type="entry name" value="ATPase_P-typ_TM_dom_sf"/>
</dbReference>
<name>A0A452RFU4_URSAM</name>
<reference evidence="4" key="3">
    <citation type="submission" date="2025-09" db="UniProtKB">
        <authorList>
            <consortium name="Ensembl"/>
        </authorList>
    </citation>
    <scope>IDENTIFICATION</scope>
</reference>
<protein>
    <recommendedName>
        <fullName evidence="3">Cation-transporting P-type ATPase N-terminal domain-containing protein</fullName>
    </recommendedName>
</protein>
<dbReference type="Proteomes" id="UP000291022">
    <property type="component" value="Unassembled WGS sequence"/>
</dbReference>
<keyword evidence="1" id="KW-0460">Magnesium</keyword>
<sequence>MEAAHLLPAADVLSRFSVTVESGLRPEQVSGARERYGPNGEKPCWASPPKCANT</sequence>
<dbReference type="OMA" id="CWASPPK"/>
<dbReference type="AlphaFoldDB" id="A0A452RFU4"/>
<evidence type="ECO:0000256" key="2">
    <source>
        <dbReference type="SAM" id="MobiDB-lite"/>
    </source>
</evidence>
<organism evidence="4 5">
    <name type="scientific">Ursus americanus</name>
    <name type="common">American black bear</name>
    <name type="synonym">Euarctos americanus</name>
    <dbReference type="NCBI Taxonomy" id="9643"/>
    <lineage>
        <taxon>Eukaryota</taxon>
        <taxon>Metazoa</taxon>
        <taxon>Chordata</taxon>
        <taxon>Craniata</taxon>
        <taxon>Vertebrata</taxon>
        <taxon>Euteleostomi</taxon>
        <taxon>Mammalia</taxon>
        <taxon>Eutheria</taxon>
        <taxon>Laurasiatheria</taxon>
        <taxon>Carnivora</taxon>
        <taxon>Caniformia</taxon>
        <taxon>Ursidae</taxon>
        <taxon>Ursus</taxon>
    </lineage>
</organism>
<evidence type="ECO:0000313" key="4">
    <source>
        <dbReference type="Ensembl" id="ENSUAMP00000017736.1"/>
    </source>
</evidence>
<dbReference type="Pfam" id="PF00690">
    <property type="entry name" value="Cation_ATPase_N"/>
    <property type="match status" value="1"/>
</dbReference>
<dbReference type="SUPFAM" id="SSF81665">
    <property type="entry name" value="Calcium ATPase, transmembrane domain M"/>
    <property type="match status" value="1"/>
</dbReference>
<dbReference type="STRING" id="9643.ENSUAMP00000017736"/>
<reference evidence="5" key="1">
    <citation type="submission" date="2016-06" db="EMBL/GenBank/DDBJ databases">
        <title>De novo assembly and RNA-Seq shows season-dependent expression and editing in black bear kidneys.</title>
        <authorList>
            <person name="Korstanje R."/>
            <person name="Srivastava A."/>
            <person name="Sarsani V.K."/>
            <person name="Sheehan S.M."/>
            <person name="Seger R.L."/>
            <person name="Barter M.E."/>
            <person name="Lindqvist C."/>
            <person name="Brody L.C."/>
            <person name="Mullikin J.C."/>
        </authorList>
    </citation>
    <scope>NUCLEOTIDE SEQUENCE [LARGE SCALE GENOMIC DNA]</scope>
</reference>
<feature type="region of interest" description="Disordered" evidence="2">
    <location>
        <begin position="27"/>
        <end position="54"/>
    </location>
</feature>
<keyword evidence="5" id="KW-1185">Reference proteome</keyword>
<dbReference type="InterPro" id="IPR004014">
    <property type="entry name" value="ATPase_P-typ_cation-transptr_N"/>
</dbReference>
<reference evidence="4" key="2">
    <citation type="submission" date="2025-08" db="UniProtKB">
        <authorList>
            <consortium name="Ensembl"/>
        </authorList>
    </citation>
    <scope>IDENTIFICATION</scope>
</reference>
<proteinExistence type="predicted"/>
<feature type="domain" description="Cation-transporting P-type ATPase N-terminal" evidence="3">
    <location>
        <begin position="5"/>
        <end position="39"/>
    </location>
</feature>
<accession>A0A452RFU4</accession>